<evidence type="ECO:0000313" key="2">
    <source>
        <dbReference type="Proteomes" id="UP000478836"/>
    </source>
</evidence>
<dbReference type="GeneID" id="77478306"/>
<reference evidence="2" key="1">
    <citation type="submission" date="2019-09" db="EMBL/GenBank/DDBJ databases">
        <title>Whole genome sequencing of Microbacterium maritypicum.</title>
        <authorList>
            <person name="Lenchi N."/>
        </authorList>
    </citation>
    <scope>NUCLEOTIDE SEQUENCE [LARGE SCALE GENOMIC DNA]</scope>
    <source>
        <strain evidence="2">G1</strain>
    </source>
</reference>
<comment type="caution">
    <text evidence="1">The sequence shown here is derived from an EMBL/GenBank/DDBJ whole genome shotgun (WGS) entry which is preliminary data.</text>
</comment>
<protein>
    <submittedName>
        <fullName evidence="1">Uncharacterized protein</fullName>
    </submittedName>
</protein>
<sequence length="128" mass="13810">MNQQKRGHEMQNPSKLAIGAAIVAAGILGVATPSTAATPLSSQAAMASAAKIVPAAPCIGGIEYWQTSSWNPFQGAQYYAHARNCTSTSKRMQFSYRQGGYMSCETLKPHATLIRQSNFEFNGIRHNC</sequence>
<proteinExistence type="predicted"/>
<dbReference type="RefSeq" id="WP_192576795.1">
    <property type="nucleotide sequence ID" value="NZ_WAAO01000003.1"/>
</dbReference>
<dbReference type="Proteomes" id="UP000478836">
    <property type="component" value="Unassembled WGS sequence"/>
</dbReference>
<evidence type="ECO:0000313" key="1">
    <source>
        <dbReference type="EMBL" id="KAB1862442.1"/>
    </source>
</evidence>
<organism evidence="1 2">
    <name type="scientific">Microbacterium algeriense</name>
    <dbReference type="NCBI Taxonomy" id="2615184"/>
    <lineage>
        <taxon>Bacteria</taxon>
        <taxon>Bacillati</taxon>
        <taxon>Actinomycetota</taxon>
        <taxon>Actinomycetes</taxon>
        <taxon>Micrococcales</taxon>
        <taxon>Microbacteriaceae</taxon>
        <taxon>Microbacterium</taxon>
    </lineage>
</organism>
<dbReference type="EMBL" id="WAAO01000003">
    <property type="protein sequence ID" value="KAB1862442.1"/>
    <property type="molecule type" value="Genomic_DNA"/>
</dbReference>
<keyword evidence="2" id="KW-1185">Reference proteome</keyword>
<name>A0ABQ6V6S2_9MICO</name>
<accession>A0ABQ6V6S2</accession>
<gene>
    <name evidence="1" type="ORF">F6A08_15580</name>
</gene>